<dbReference type="PROSITE" id="PS50893">
    <property type="entry name" value="ABC_TRANSPORTER_2"/>
    <property type="match status" value="1"/>
</dbReference>
<keyword evidence="2" id="KW-0547">Nucleotide-binding</keyword>
<dbReference type="InterPro" id="IPR003439">
    <property type="entry name" value="ABC_transporter-like_ATP-bd"/>
</dbReference>
<dbReference type="SMART" id="SM00382">
    <property type="entry name" value="AAA"/>
    <property type="match status" value="1"/>
</dbReference>
<feature type="domain" description="ABC transporter" evidence="4">
    <location>
        <begin position="20"/>
        <end position="223"/>
    </location>
</feature>
<keyword evidence="1" id="KW-1003">Cell membrane</keyword>
<evidence type="ECO:0000256" key="2">
    <source>
        <dbReference type="ARBA" id="ARBA00022741"/>
    </source>
</evidence>
<dbReference type="PANTHER" id="PTHR43119">
    <property type="entry name" value="ABC TRANSPORT PROTEIN ATP-BINDING COMPONENT-RELATED"/>
    <property type="match status" value="1"/>
</dbReference>
<evidence type="ECO:0000256" key="1">
    <source>
        <dbReference type="ARBA" id="ARBA00022475"/>
    </source>
</evidence>
<dbReference type="STRING" id="592050.SAMN05421875_12422"/>
<dbReference type="Proteomes" id="UP000199002">
    <property type="component" value="Unassembled WGS sequence"/>
</dbReference>
<evidence type="ECO:0000313" key="5">
    <source>
        <dbReference type="EMBL" id="SEA70592.1"/>
    </source>
</evidence>
<dbReference type="Pfam" id="PF00005">
    <property type="entry name" value="ABC_tran"/>
    <property type="match status" value="1"/>
</dbReference>
<dbReference type="Gene3D" id="3.40.50.300">
    <property type="entry name" value="P-loop containing nucleotide triphosphate hydrolases"/>
    <property type="match status" value="1"/>
</dbReference>
<dbReference type="SUPFAM" id="SSF52540">
    <property type="entry name" value="P-loop containing nucleoside triphosphate hydrolases"/>
    <property type="match status" value="1"/>
</dbReference>
<name>A0A1H4DEB5_9BURK</name>
<proteinExistence type="predicted"/>
<dbReference type="PANTHER" id="PTHR43119:SF1">
    <property type="entry name" value="ABC TRANSPORTER DOMAIN-CONTAINING PROTEIN"/>
    <property type="match status" value="1"/>
</dbReference>
<gene>
    <name evidence="5" type="ORF">SAMN05421875_12422</name>
</gene>
<dbReference type="GO" id="GO:0016887">
    <property type="term" value="F:ATP hydrolysis activity"/>
    <property type="evidence" value="ECO:0007669"/>
    <property type="project" value="InterPro"/>
</dbReference>
<dbReference type="InterPro" id="IPR003593">
    <property type="entry name" value="AAA+_ATPase"/>
</dbReference>
<reference evidence="6" key="1">
    <citation type="submission" date="2016-10" db="EMBL/GenBank/DDBJ databases">
        <authorList>
            <person name="Varghese N."/>
            <person name="Submissions S."/>
        </authorList>
    </citation>
    <scope>NUCLEOTIDE SEQUENCE [LARGE SCALE GENOMIC DNA]</scope>
    <source>
        <strain evidence="6">DSM 25157</strain>
    </source>
</reference>
<protein>
    <submittedName>
        <fullName evidence="5">ABC-type lipoprotein export system, ATPase component</fullName>
    </submittedName>
</protein>
<organism evidence="5 6">
    <name type="scientific">Acidovorax soli</name>
    <dbReference type="NCBI Taxonomy" id="592050"/>
    <lineage>
        <taxon>Bacteria</taxon>
        <taxon>Pseudomonadati</taxon>
        <taxon>Pseudomonadota</taxon>
        <taxon>Betaproteobacteria</taxon>
        <taxon>Burkholderiales</taxon>
        <taxon>Comamonadaceae</taxon>
        <taxon>Acidovorax</taxon>
    </lineage>
</organism>
<accession>A0A1H4DEB5</accession>
<keyword evidence="1" id="KW-0472">Membrane</keyword>
<keyword evidence="5" id="KW-0449">Lipoprotein</keyword>
<dbReference type="InterPro" id="IPR027417">
    <property type="entry name" value="P-loop_NTPase"/>
</dbReference>
<sequence length="223" mass="23914">MPLMPAIDRSVDFAEDRLRMTVDNCLLALSGLASPFGGPFDLALNAGECVCVLGRSGSGKSVLLRLIADMDPGTGDVSLAGKRREAFAAPAWRGRVIYQSAEPAWWASTPAAHFPSAASSRVAELMAALGLGPDLLDADIARLSTGERQRLALVRSMVREPDVLLLDEPSASLDGASTLAMESLLLQRLRSGLGIVMVTHSREQAVRMSHRHFEMRDGKLHAP</sequence>
<dbReference type="EMBL" id="FNQJ01000024">
    <property type="protein sequence ID" value="SEA70592.1"/>
    <property type="molecule type" value="Genomic_DNA"/>
</dbReference>
<evidence type="ECO:0000256" key="3">
    <source>
        <dbReference type="ARBA" id="ARBA00022840"/>
    </source>
</evidence>
<dbReference type="GO" id="GO:0005524">
    <property type="term" value="F:ATP binding"/>
    <property type="evidence" value="ECO:0007669"/>
    <property type="project" value="UniProtKB-KW"/>
</dbReference>
<evidence type="ECO:0000259" key="4">
    <source>
        <dbReference type="PROSITE" id="PS50893"/>
    </source>
</evidence>
<evidence type="ECO:0000313" key="6">
    <source>
        <dbReference type="Proteomes" id="UP000199002"/>
    </source>
</evidence>
<keyword evidence="3" id="KW-0067">ATP-binding</keyword>
<dbReference type="AlphaFoldDB" id="A0A1H4DEB5"/>
<keyword evidence="6" id="KW-1185">Reference proteome</keyword>